<feature type="transmembrane region" description="Helical" evidence="1">
    <location>
        <begin position="51"/>
        <end position="77"/>
    </location>
</feature>
<dbReference type="RefSeq" id="WP_184164804.1">
    <property type="nucleotide sequence ID" value="NZ_JACHLN010000001.1"/>
</dbReference>
<name>A0A7W7K028_9SPHN</name>
<feature type="transmembrane region" description="Helical" evidence="1">
    <location>
        <begin position="23"/>
        <end position="45"/>
    </location>
</feature>
<gene>
    <name evidence="2" type="ORF">HNP52_001574</name>
</gene>
<evidence type="ECO:0000313" key="2">
    <source>
        <dbReference type="EMBL" id="MBB4838523.1"/>
    </source>
</evidence>
<organism evidence="2 3">
    <name type="scientific">Sphingomonas kyeonggiensis</name>
    <dbReference type="NCBI Taxonomy" id="1268553"/>
    <lineage>
        <taxon>Bacteria</taxon>
        <taxon>Pseudomonadati</taxon>
        <taxon>Pseudomonadota</taxon>
        <taxon>Alphaproteobacteria</taxon>
        <taxon>Sphingomonadales</taxon>
        <taxon>Sphingomonadaceae</taxon>
        <taxon>Sphingomonas</taxon>
    </lineage>
</organism>
<evidence type="ECO:0000256" key="1">
    <source>
        <dbReference type="SAM" id="Phobius"/>
    </source>
</evidence>
<dbReference type="Proteomes" id="UP000575241">
    <property type="component" value="Unassembled WGS sequence"/>
</dbReference>
<keyword evidence="3" id="KW-1185">Reference proteome</keyword>
<evidence type="ECO:0000313" key="3">
    <source>
        <dbReference type="Proteomes" id="UP000575241"/>
    </source>
</evidence>
<accession>A0A7W7K028</accession>
<keyword evidence="1" id="KW-0472">Membrane</keyword>
<keyword evidence="1" id="KW-1133">Transmembrane helix</keyword>
<protein>
    <submittedName>
        <fullName evidence="2">Uncharacterized protein</fullName>
    </submittedName>
</protein>
<sequence>MEAPRGLDDPEYAAFAWGRYRRVLARMALVAAAVAVLSVLILWHWLGWLNFTLALATALGVFFTILLGAALMGLMFLSSGTGHDAQVEDLLRDQIEIGD</sequence>
<comment type="caution">
    <text evidence="2">The sequence shown here is derived from an EMBL/GenBank/DDBJ whole genome shotgun (WGS) entry which is preliminary data.</text>
</comment>
<dbReference type="EMBL" id="JACHLN010000001">
    <property type="protein sequence ID" value="MBB4838523.1"/>
    <property type="molecule type" value="Genomic_DNA"/>
</dbReference>
<keyword evidence="1" id="KW-0812">Transmembrane</keyword>
<reference evidence="2 3" key="1">
    <citation type="submission" date="2020-08" db="EMBL/GenBank/DDBJ databases">
        <title>Functional genomics of gut bacteria from endangered species of beetles.</title>
        <authorList>
            <person name="Carlos-Shanley C."/>
        </authorList>
    </citation>
    <scope>NUCLEOTIDE SEQUENCE [LARGE SCALE GENOMIC DNA]</scope>
    <source>
        <strain evidence="2 3">S00224</strain>
    </source>
</reference>
<dbReference type="AlphaFoldDB" id="A0A7W7K028"/>
<proteinExistence type="predicted"/>